<dbReference type="Proteomes" id="UP000582837">
    <property type="component" value="Unassembled WGS sequence"/>
</dbReference>
<proteinExistence type="predicted"/>
<organism evidence="1 2">
    <name type="scientific">Longimicrobium terrae</name>
    <dbReference type="NCBI Taxonomy" id="1639882"/>
    <lineage>
        <taxon>Bacteria</taxon>
        <taxon>Pseudomonadati</taxon>
        <taxon>Gemmatimonadota</taxon>
        <taxon>Longimicrobiia</taxon>
        <taxon>Longimicrobiales</taxon>
        <taxon>Longimicrobiaceae</taxon>
        <taxon>Longimicrobium</taxon>
    </lineage>
</organism>
<accession>A0A841GWV1</accession>
<comment type="caution">
    <text evidence="1">The sequence shown here is derived from an EMBL/GenBank/DDBJ whole genome shotgun (WGS) entry which is preliminary data.</text>
</comment>
<dbReference type="AlphaFoldDB" id="A0A841GWV1"/>
<dbReference type="RefSeq" id="WP_170036054.1">
    <property type="nucleotide sequence ID" value="NZ_JABDTL010000002.1"/>
</dbReference>
<keyword evidence="2" id="KW-1185">Reference proteome</keyword>
<name>A0A841GWV1_9BACT</name>
<reference evidence="1 2" key="1">
    <citation type="submission" date="2020-08" db="EMBL/GenBank/DDBJ databases">
        <title>Genomic Encyclopedia of Type Strains, Phase IV (KMG-IV): sequencing the most valuable type-strain genomes for metagenomic binning, comparative biology and taxonomic classification.</title>
        <authorList>
            <person name="Goeker M."/>
        </authorList>
    </citation>
    <scope>NUCLEOTIDE SEQUENCE [LARGE SCALE GENOMIC DNA]</scope>
    <source>
        <strain evidence="1 2">DSM 29007</strain>
    </source>
</reference>
<sequence>MRKAVLVLAAAAMWGCDRPTGIQELPRDMTPAALSARADSIHDAALAALPVDDANGITIGVMDEGRTESTNLVSFRTPAEWAVYRFERNAAGWTRGARVEGGRTPAETGMQNVGFSGQVAAIMNGLQIVDQWYVANITTTGTYYQTEGYGPITVNRAVFYPATFTDGDTRYQVTFSEWKAYRDDAPGCDLTFWTANNSDWTPSACRRTDTFAFDNNLKPQRFSLRYQVTVTQLPPFEFAIHDWEANDSEYRAFGIMPQEFGSAVTSVVWQVSSNNINWTTISASNCGMKYAGAFRSGGPATYMRATVTLADGRSRTRTPYYGPTVFVTLGDVYPMC</sequence>
<evidence type="ECO:0000313" key="2">
    <source>
        <dbReference type="Proteomes" id="UP000582837"/>
    </source>
</evidence>
<evidence type="ECO:0000313" key="1">
    <source>
        <dbReference type="EMBL" id="MBB6069815.1"/>
    </source>
</evidence>
<dbReference type="EMBL" id="JACHIA010000003">
    <property type="protein sequence ID" value="MBB6069815.1"/>
    <property type="molecule type" value="Genomic_DNA"/>
</dbReference>
<gene>
    <name evidence="1" type="ORF">HNQ61_001432</name>
</gene>
<protein>
    <submittedName>
        <fullName evidence="1">Uncharacterized protein</fullName>
    </submittedName>
</protein>